<dbReference type="Proteomes" id="UP000653472">
    <property type="component" value="Unassembled WGS sequence"/>
</dbReference>
<organism evidence="1 2">
    <name type="scientific">Solimonas marina</name>
    <dbReference type="NCBI Taxonomy" id="2714601"/>
    <lineage>
        <taxon>Bacteria</taxon>
        <taxon>Pseudomonadati</taxon>
        <taxon>Pseudomonadota</taxon>
        <taxon>Gammaproteobacteria</taxon>
        <taxon>Nevskiales</taxon>
        <taxon>Nevskiaceae</taxon>
        <taxon>Solimonas</taxon>
    </lineage>
</organism>
<protein>
    <submittedName>
        <fullName evidence="1">Uncharacterized protein</fullName>
    </submittedName>
</protein>
<dbReference type="EMBL" id="JAAVXB010000002">
    <property type="protein sequence ID" value="NKF21321.1"/>
    <property type="molecule type" value="Genomic_DNA"/>
</dbReference>
<sequence length="135" mass="14320">MHQFDAPDCSALLDRLPGHDDRSLRHVVDAGHPLHRDPRLVELLSRRVIVRVVHGHAAPAAADPGAAGFVYGRSNARDESEPEVCTASALDGLVETAAAHAAGGHESICFTAPGLWAPRAAQALLARLPTFRGEL</sequence>
<dbReference type="InterPro" id="IPR036520">
    <property type="entry name" value="UPF0759_sf"/>
</dbReference>
<accession>A0A970B8F1</accession>
<gene>
    <name evidence="1" type="ORF">G7Y82_03255</name>
</gene>
<comment type="caution">
    <text evidence="1">The sequence shown here is derived from an EMBL/GenBank/DDBJ whole genome shotgun (WGS) entry which is preliminary data.</text>
</comment>
<keyword evidence="2" id="KW-1185">Reference proteome</keyword>
<proteinExistence type="predicted"/>
<dbReference type="SUPFAM" id="SSF117396">
    <property type="entry name" value="TM1631-like"/>
    <property type="match status" value="1"/>
</dbReference>
<dbReference type="AlphaFoldDB" id="A0A970B8F1"/>
<evidence type="ECO:0000313" key="2">
    <source>
        <dbReference type="Proteomes" id="UP000653472"/>
    </source>
</evidence>
<evidence type="ECO:0000313" key="1">
    <source>
        <dbReference type="EMBL" id="NKF21321.1"/>
    </source>
</evidence>
<name>A0A970B8F1_9GAMM</name>
<reference evidence="1" key="1">
    <citation type="submission" date="2020-03" db="EMBL/GenBank/DDBJ databases">
        <title>Solimonas marina sp. nov., isolated from deep seawater of the Pacific Ocean.</title>
        <authorList>
            <person name="Liu X."/>
            <person name="Lai Q."/>
            <person name="Sun F."/>
            <person name="Gai Y."/>
            <person name="Li G."/>
            <person name="Shao Z."/>
        </authorList>
    </citation>
    <scope>NUCLEOTIDE SEQUENCE</scope>
    <source>
        <strain evidence="1">C16B3</strain>
    </source>
</reference>